<evidence type="ECO:0000256" key="4">
    <source>
        <dbReference type="HAMAP-Rule" id="MF_01185"/>
    </source>
</evidence>
<comment type="caution">
    <text evidence="5">The sequence shown here is derived from an EMBL/GenBank/DDBJ whole genome shotgun (WGS) entry which is preliminary data.</text>
</comment>
<dbReference type="PATRIC" id="fig|217031.4.peg.5022"/>
<name>A0A0Q9Y6L6_9BACI</name>
<comment type="function">
    <text evidence="4">Acts as an anti-CsrA protein, binds CsrA and prevents it from repressing translation of its target genes, one of which is flagellin. Binds to flagellin and participates in the assembly of the flagellum.</text>
</comment>
<keyword evidence="4" id="KW-0143">Chaperone</keyword>
<accession>A0A0Q9Y6L6</accession>
<dbReference type="PANTHER" id="PTHR39190:SF1">
    <property type="entry name" value="FLAGELLAR ASSEMBLY FACTOR FLIW"/>
    <property type="match status" value="1"/>
</dbReference>
<gene>
    <name evidence="4" type="primary">fliW</name>
    <name evidence="5" type="ORF">ACA29_14855</name>
</gene>
<keyword evidence="5" id="KW-0969">Cilium</keyword>
<dbReference type="Pfam" id="PF02623">
    <property type="entry name" value="FliW"/>
    <property type="match status" value="1"/>
</dbReference>
<keyword evidence="5" id="KW-0966">Cell projection</keyword>
<sequence length="145" mass="16375">MNIQTKYHGEIDIQTDTILTFEKGIPGFQEEKQFTLLPLPDMDSVSVLQSIETPELAFVIADPYSFFKDYTFSLDENTVELLNIDSDQDVSAFVILTVQDPFEKTTANLQAPIIVNVKTNHAKQVILNQENYKTKTPLFGQTVKG</sequence>
<dbReference type="GO" id="GO:0005737">
    <property type="term" value="C:cytoplasm"/>
    <property type="evidence" value="ECO:0007669"/>
    <property type="project" value="UniProtKB-SubCell"/>
</dbReference>
<dbReference type="InterPro" id="IPR024046">
    <property type="entry name" value="Flagellar_assmbl_FliW_dom_sf"/>
</dbReference>
<comment type="similarity">
    <text evidence="4">Belongs to the FliW family.</text>
</comment>
<evidence type="ECO:0000313" key="5">
    <source>
        <dbReference type="EMBL" id="KRG11703.1"/>
    </source>
</evidence>
<reference evidence="5 6" key="1">
    <citation type="submission" date="2015-06" db="EMBL/GenBank/DDBJ databases">
        <title>Genome sequencing project of Bacillus galactosidilyticus PL133.</title>
        <authorList>
            <person name="Gaiero J."/>
            <person name="Nicol R."/>
            <person name="Habash M."/>
        </authorList>
    </citation>
    <scope>NUCLEOTIDE SEQUENCE [LARGE SCALE GENOMIC DNA]</scope>
    <source>
        <strain evidence="5 6">PL133</strain>
    </source>
</reference>
<keyword evidence="5" id="KW-0282">Flagellum</keyword>
<dbReference type="NCBIfam" id="NF009793">
    <property type="entry name" value="PRK13285.1-1"/>
    <property type="match status" value="1"/>
</dbReference>
<keyword evidence="1 4" id="KW-0963">Cytoplasm</keyword>
<dbReference type="EMBL" id="LGPB01000113">
    <property type="protein sequence ID" value="KRG11703.1"/>
    <property type="molecule type" value="Genomic_DNA"/>
</dbReference>
<evidence type="ECO:0000256" key="3">
    <source>
        <dbReference type="ARBA" id="ARBA00022845"/>
    </source>
</evidence>
<dbReference type="InterPro" id="IPR003775">
    <property type="entry name" value="Flagellar_assembly_factor_FliW"/>
</dbReference>
<proteinExistence type="inferred from homology"/>
<dbReference type="PANTHER" id="PTHR39190">
    <property type="entry name" value="FLAGELLAR ASSEMBLY FACTOR FLIW"/>
    <property type="match status" value="1"/>
</dbReference>
<dbReference type="SUPFAM" id="SSF141457">
    <property type="entry name" value="BH3618-like"/>
    <property type="match status" value="1"/>
</dbReference>
<keyword evidence="3 4" id="KW-0810">Translation regulation</keyword>
<evidence type="ECO:0000256" key="1">
    <source>
        <dbReference type="ARBA" id="ARBA00022490"/>
    </source>
</evidence>
<comment type="subcellular location">
    <subcellularLocation>
        <location evidence="4">Cytoplasm</location>
    </subcellularLocation>
</comment>
<dbReference type="Proteomes" id="UP000053881">
    <property type="component" value="Unassembled WGS sequence"/>
</dbReference>
<dbReference type="Gene3D" id="2.30.290.10">
    <property type="entry name" value="BH3618-like"/>
    <property type="match status" value="1"/>
</dbReference>
<keyword evidence="2 4" id="KW-1005">Bacterial flagellum biogenesis</keyword>
<evidence type="ECO:0000313" key="6">
    <source>
        <dbReference type="Proteomes" id="UP000053881"/>
    </source>
</evidence>
<dbReference type="AlphaFoldDB" id="A0A0Q9Y6L6"/>
<dbReference type="GO" id="GO:0044780">
    <property type="term" value="P:bacterial-type flagellum assembly"/>
    <property type="evidence" value="ECO:0007669"/>
    <property type="project" value="UniProtKB-UniRule"/>
</dbReference>
<dbReference type="GO" id="GO:0006417">
    <property type="term" value="P:regulation of translation"/>
    <property type="evidence" value="ECO:0007669"/>
    <property type="project" value="UniProtKB-KW"/>
</dbReference>
<evidence type="ECO:0000256" key="2">
    <source>
        <dbReference type="ARBA" id="ARBA00022795"/>
    </source>
</evidence>
<organism evidence="5 6">
    <name type="scientific">Lederbergia galactosidilytica</name>
    <dbReference type="NCBI Taxonomy" id="217031"/>
    <lineage>
        <taxon>Bacteria</taxon>
        <taxon>Bacillati</taxon>
        <taxon>Bacillota</taxon>
        <taxon>Bacilli</taxon>
        <taxon>Bacillales</taxon>
        <taxon>Bacillaceae</taxon>
        <taxon>Lederbergia</taxon>
    </lineage>
</organism>
<dbReference type="HAMAP" id="MF_01185">
    <property type="entry name" value="FliW"/>
    <property type="match status" value="1"/>
</dbReference>
<comment type="subunit">
    <text evidence="4">Interacts with translational regulator CsrA and flagellin(s).</text>
</comment>
<protein>
    <recommendedName>
        <fullName evidence="4">Flagellar assembly factor FliW</fullName>
    </recommendedName>
</protein>